<feature type="non-terminal residue" evidence="2">
    <location>
        <position position="1"/>
    </location>
</feature>
<dbReference type="InterPro" id="IPR011993">
    <property type="entry name" value="PH-like_dom_sf"/>
</dbReference>
<dbReference type="PANTHER" id="PTHR45872">
    <property type="entry name" value="RHO GUANINE NUCLEOTIDE EXCHANGE FACTOR 2, ISOFORM D"/>
    <property type="match status" value="1"/>
</dbReference>
<name>A0A8S3JDW5_9BILA</name>
<protein>
    <recommendedName>
        <fullName evidence="1">DH domain-containing protein</fullName>
    </recommendedName>
</protein>
<dbReference type="InterPro" id="IPR035899">
    <property type="entry name" value="DBL_dom_sf"/>
</dbReference>
<feature type="domain" description="DH" evidence="1">
    <location>
        <begin position="1"/>
        <end position="59"/>
    </location>
</feature>
<dbReference type="GO" id="GO:0007186">
    <property type="term" value="P:G protein-coupled receptor signaling pathway"/>
    <property type="evidence" value="ECO:0007669"/>
    <property type="project" value="TreeGrafter"/>
</dbReference>
<dbReference type="Proteomes" id="UP000676336">
    <property type="component" value="Unassembled WGS sequence"/>
</dbReference>
<dbReference type="GO" id="GO:0001664">
    <property type="term" value="F:G protein-coupled receptor binding"/>
    <property type="evidence" value="ECO:0007669"/>
    <property type="project" value="TreeGrafter"/>
</dbReference>
<evidence type="ECO:0000259" key="1">
    <source>
        <dbReference type="PROSITE" id="PS50010"/>
    </source>
</evidence>
<dbReference type="Gene3D" id="1.20.900.10">
    <property type="entry name" value="Dbl homology (DH) domain"/>
    <property type="match status" value="1"/>
</dbReference>
<organism evidence="2 3">
    <name type="scientific">Rotaria magnacalcarata</name>
    <dbReference type="NCBI Taxonomy" id="392030"/>
    <lineage>
        <taxon>Eukaryota</taxon>
        <taxon>Metazoa</taxon>
        <taxon>Spiralia</taxon>
        <taxon>Gnathifera</taxon>
        <taxon>Rotifera</taxon>
        <taxon>Eurotatoria</taxon>
        <taxon>Bdelloidea</taxon>
        <taxon>Philodinida</taxon>
        <taxon>Philodinidae</taxon>
        <taxon>Rotaria</taxon>
    </lineage>
</organism>
<dbReference type="PANTHER" id="PTHR45872:SF2">
    <property type="entry name" value="RHO GUANINE NUCLEOTIDE EXCHANGE FACTOR 2, ISOFORM D"/>
    <property type="match status" value="1"/>
</dbReference>
<proteinExistence type="predicted"/>
<dbReference type="InterPro" id="IPR000219">
    <property type="entry name" value="DH_dom"/>
</dbReference>
<dbReference type="PROSITE" id="PS50010">
    <property type="entry name" value="DH_2"/>
    <property type="match status" value="1"/>
</dbReference>
<evidence type="ECO:0000313" key="2">
    <source>
        <dbReference type="EMBL" id="CAF5217957.1"/>
    </source>
</evidence>
<feature type="non-terminal residue" evidence="2">
    <location>
        <position position="204"/>
    </location>
</feature>
<dbReference type="AlphaFoldDB" id="A0A8S3JDW5"/>
<sequence>LCRRLTLKDYLPSVMTRFTKLKMLFEAMKKFVSDDEIESEKLSKCVDCADSILKRMNYARLKKEQEALLKQIKSNLEIQIPNDDKSINLQNLHDCLEVTNNRLIYSGTLKLLPDTTTQKTEFECCLFTDIFVFFQKIPIQPTEQRGIDEPYRYVLKEHQRDANIGRHTRPRAAVPGARYTATQNFILTPVIRLEHLLIKKKACG</sequence>
<gene>
    <name evidence="2" type="ORF">SMN809_LOCUS80721</name>
</gene>
<dbReference type="Pfam" id="PF00621">
    <property type="entry name" value="RhoGEF"/>
    <property type="match status" value="1"/>
</dbReference>
<dbReference type="Gene3D" id="2.30.29.30">
    <property type="entry name" value="Pleckstrin-homology domain (PH domain)/Phosphotyrosine-binding domain (PTB)"/>
    <property type="match status" value="1"/>
</dbReference>
<reference evidence="2" key="1">
    <citation type="submission" date="2021-02" db="EMBL/GenBank/DDBJ databases">
        <authorList>
            <person name="Nowell W R."/>
        </authorList>
    </citation>
    <scope>NUCLEOTIDE SEQUENCE</scope>
</reference>
<dbReference type="SUPFAM" id="SSF48065">
    <property type="entry name" value="DBL homology domain (DH-domain)"/>
    <property type="match status" value="1"/>
</dbReference>
<comment type="caution">
    <text evidence="2">The sequence shown here is derived from an EMBL/GenBank/DDBJ whole genome shotgun (WGS) entry which is preliminary data.</text>
</comment>
<dbReference type="GO" id="GO:0005085">
    <property type="term" value="F:guanyl-nucleotide exchange factor activity"/>
    <property type="evidence" value="ECO:0007669"/>
    <property type="project" value="InterPro"/>
</dbReference>
<evidence type="ECO:0000313" key="3">
    <source>
        <dbReference type="Proteomes" id="UP000676336"/>
    </source>
</evidence>
<accession>A0A8S3JDW5</accession>
<dbReference type="GO" id="GO:0005737">
    <property type="term" value="C:cytoplasm"/>
    <property type="evidence" value="ECO:0007669"/>
    <property type="project" value="TreeGrafter"/>
</dbReference>
<dbReference type="EMBL" id="CAJOBI010346165">
    <property type="protein sequence ID" value="CAF5217957.1"/>
    <property type="molecule type" value="Genomic_DNA"/>
</dbReference>